<evidence type="ECO:0000313" key="5">
    <source>
        <dbReference type="Proteomes" id="UP001187192"/>
    </source>
</evidence>
<evidence type="ECO:0000256" key="2">
    <source>
        <dbReference type="ARBA" id="ARBA00023303"/>
    </source>
</evidence>
<sequence length="288" mass="32501">MATAKSEDIGQRMKMVEPEIDFWIQNHGLPPNIKTLILQHVRHTLEHDSNNFDLESLLSFLLHDHKDQDTRASVGELGIEKDLVKLGARLRSEEKSKLRNMIKERNAELWILKNRIPDFLKQSIMPYVRHRLQDNKDIVDVKTLLSILPLDLKRSVKRHLCFGEPLDKMLLITQGVVWTYKSSSDVEGNRISTIRTGFLKKGDFYGEELLAWSFQCTSLSNVPISTTNVKSHTKVEAFVLMAKDLRKAVSRGPKQLRHSAIDGHSDGALAATMDIVVGVLATTAAGAE</sequence>
<keyword evidence="2" id="KW-0407">Ion channel</keyword>
<accession>A0AA87ZTT8</accession>
<evidence type="ECO:0000259" key="3">
    <source>
        <dbReference type="PROSITE" id="PS50042"/>
    </source>
</evidence>
<dbReference type="Proteomes" id="UP001187192">
    <property type="component" value="Unassembled WGS sequence"/>
</dbReference>
<dbReference type="GO" id="GO:0034220">
    <property type="term" value="P:monoatomic ion transmembrane transport"/>
    <property type="evidence" value="ECO:0007669"/>
    <property type="project" value="UniProtKB-KW"/>
</dbReference>
<dbReference type="Gene3D" id="1.10.287.630">
    <property type="entry name" value="Helix hairpin bin"/>
    <property type="match status" value="1"/>
</dbReference>
<comment type="caution">
    <text evidence="4">The sequence shown here is derived from an EMBL/GenBank/DDBJ whole genome shotgun (WGS) entry which is preliminary data.</text>
</comment>
<dbReference type="InterPro" id="IPR000595">
    <property type="entry name" value="cNMP-bd_dom"/>
</dbReference>
<dbReference type="PANTHER" id="PTHR45651">
    <property type="entry name" value="CYCLIC NUCLEOTIDE-GATED ION CHANNEL 15-RELATED-RELATED"/>
    <property type="match status" value="1"/>
</dbReference>
<dbReference type="EMBL" id="BTGU01000010">
    <property type="protein sequence ID" value="GMN39892.1"/>
    <property type="molecule type" value="Genomic_DNA"/>
</dbReference>
<keyword evidence="1" id="KW-0406">Ion transport</keyword>
<reference evidence="4" key="1">
    <citation type="submission" date="2023-07" db="EMBL/GenBank/DDBJ databases">
        <title>draft genome sequence of fig (Ficus carica).</title>
        <authorList>
            <person name="Takahashi T."/>
            <person name="Nishimura K."/>
        </authorList>
    </citation>
    <scope>NUCLEOTIDE SEQUENCE</scope>
</reference>
<proteinExistence type="predicted"/>
<dbReference type="GO" id="GO:0016020">
    <property type="term" value="C:membrane"/>
    <property type="evidence" value="ECO:0007669"/>
    <property type="project" value="UniProtKB-SubCell"/>
</dbReference>
<dbReference type="InterPro" id="IPR018490">
    <property type="entry name" value="cNMP-bd_dom_sf"/>
</dbReference>
<dbReference type="InterPro" id="IPR014710">
    <property type="entry name" value="RmlC-like_jellyroll"/>
</dbReference>
<feature type="domain" description="Cyclic nucleotide-binding" evidence="3">
    <location>
        <begin position="163"/>
        <end position="210"/>
    </location>
</feature>
<protein>
    <recommendedName>
        <fullName evidence="3">Cyclic nucleotide-binding domain-containing protein</fullName>
    </recommendedName>
</protein>
<dbReference type="Gene3D" id="2.60.120.10">
    <property type="entry name" value="Jelly Rolls"/>
    <property type="match status" value="1"/>
</dbReference>
<dbReference type="SUPFAM" id="SSF51206">
    <property type="entry name" value="cAMP-binding domain-like"/>
    <property type="match status" value="1"/>
</dbReference>
<dbReference type="AlphaFoldDB" id="A0AA87ZTT8"/>
<keyword evidence="1" id="KW-0813">Transport</keyword>
<name>A0AA87ZTT8_FICCA</name>
<keyword evidence="5" id="KW-1185">Reference proteome</keyword>
<evidence type="ECO:0000313" key="4">
    <source>
        <dbReference type="EMBL" id="GMN39892.1"/>
    </source>
</evidence>
<organism evidence="4 5">
    <name type="scientific">Ficus carica</name>
    <name type="common">Common fig</name>
    <dbReference type="NCBI Taxonomy" id="3494"/>
    <lineage>
        <taxon>Eukaryota</taxon>
        <taxon>Viridiplantae</taxon>
        <taxon>Streptophyta</taxon>
        <taxon>Embryophyta</taxon>
        <taxon>Tracheophyta</taxon>
        <taxon>Spermatophyta</taxon>
        <taxon>Magnoliopsida</taxon>
        <taxon>eudicotyledons</taxon>
        <taxon>Gunneridae</taxon>
        <taxon>Pentapetalae</taxon>
        <taxon>rosids</taxon>
        <taxon>fabids</taxon>
        <taxon>Rosales</taxon>
        <taxon>Moraceae</taxon>
        <taxon>Ficeae</taxon>
        <taxon>Ficus</taxon>
    </lineage>
</organism>
<dbReference type="PROSITE" id="PS50042">
    <property type="entry name" value="CNMP_BINDING_3"/>
    <property type="match status" value="1"/>
</dbReference>
<gene>
    <name evidence="4" type="ORF">TIFTF001_009120</name>
</gene>
<dbReference type="PANTHER" id="PTHR45651:SF68">
    <property type="entry name" value="ION TRANSPORT DOMAIN-CONTAINING PROTEIN"/>
    <property type="match status" value="1"/>
</dbReference>
<evidence type="ECO:0000256" key="1">
    <source>
        <dbReference type="ARBA" id="ARBA00023286"/>
    </source>
</evidence>
<keyword evidence="1" id="KW-1071">Ligand-gated ion channel</keyword>